<dbReference type="EMBL" id="CP107716">
    <property type="protein sequence ID" value="UYQ71704.1"/>
    <property type="molecule type" value="Genomic_DNA"/>
</dbReference>
<evidence type="ECO:0000313" key="4">
    <source>
        <dbReference type="Proteomes" id="UP001163882"/>
    </source>
</evidence>
<evidence type="ECO:0000313" key="3">
    <source>
        <dbReference type="EMBL" id="UYQ71704.1"/>
    </source>
</evidence>
<dbReference type="PROSITE" id="PS51781">
    <property type="entry name" value="SH3B"/>
    <property type="match status" value="1"/>
</dbReference>
<reference evidence="3" key="1">
    <citation type="submission" date="2022-10" db="EMBL/GenBank/DDBJ databases">
        <title>YIM 151497 complete genome.</title>
        <authorList>
            <person name="Chen X."/>
        </authorList>
    </citation>
    <scope>NUCLEOTIDE SEQUENCE</scope>
    <source>
        <strain evidence="3">YIM 151497</strain>
    </source>
</reference>
<sequence length="220" mass="22410">MKNALAKTVLATTAGLLMTGTALAQTATATATTDLNIRSGPGPQFEAIDVIASGDSATVTGCVADSMWCEIDYNGTVGYAYSDYLTVQAQSEGEAIVLTERPPELVGVAEPSTTANSTVTGAAGGAIAGALVGGPVGAAIGAGLGATAGVVVDPPESARTYVTSNPMEPVYLEGEVVVGAQVPETVTVQAIPDYEYEYVYINGQPVLIDPASREIVYIFR</sequence>
<dbReference type="InterPro" id="IPR003646">
    <property type="entry name" value="SH3-like_bac-type"/>
</dbReference>
<dbReference type="RefSeq" id="WP_264225354.1">
    <property type="nucleotide sequence ID" value="NZ_CP107716.1"/>
</dbReference>
<dbReference type="SMART" id="SM00287">
    <property type="entry name" value="SH3b"/>
    <property type="match status" value="1"/>
</dbReference>
<feature type="signal peptide" evidence="1">
    <location>
        <begin position="1"/>
        <end position="24"/>
    </location>
</feature>
<evidence type="ECO:0000259" key="2">
    <source>
        <dbReference type="PROSITE" id="PS51781"/>
    </source>
</evidence>
<gene>
    <name evidence="3" type="ORF">OF122_16930</name>
</gene>
<name>A0ABY6IM86_9HYPH</name>
<accession>A0ABY6IM86</accession>
<feature type="chain" id="PRO_5045229044" evidence="1">
    <location>
        <begin position="25"/>
        <end position="220"/>
    </location>
</feature>
<keyword evidence="1" id="KW-0732">Signal</keyword>
<protein>
    <submittedName>
        <fullName evidence="3">DUF1236 domain-containing protein</fullName>
    </submittedName>
</protein>
<dbReference type="Proteomes" id="UP001163882">
    <property type="component" value="Chromosome"/>
</dbReference>
<keyword evidence="4" id="KW-1185">Reference proteome</keyword>
<dbReference type="Pfam" id="PF08239">
    <property type="entry name" value="SH3_3"/>
    <property type="match status" value="1"/>
</dbReference>
<dbReference type="Pfam" id="PF06823">
    <property type="entry name" value="DUF1236"/>
    <property type="match status" value="1"/>
</dbReference>
<feature type="domain" description="SH3b" evidence="2">
    <location>
        <begin position="24"/>
        <end position="89"/>
    </location>
</feature>
<dbReference type="InterPro" id="IPR009642">
    <property type="entry name" value="DUF1236"/>
</dbReference>
<dbReference type="Gene3D" id="2.30.30.40">
    <property type="entry name" value="SH3 Domains"/>
    <property type="match status" value="1"/>
</dbReference>
<evidence type="ECO:0000256" key="1">
    <source>
        <dbReference type="SAM" id="SignalP"/>
    </source>
</evidence>
<organism evidence="3 4">
    <name type="scientific">Pelagibacterium flavum</name>
    <dbReference type="NCBI Taxonomy" id="2984530"/>
    <lineage>
        <taxon>Bacteria</taxon>
        <taxon>Pseudomonadati</taxon>
        <taxon>Pseudomonadota</taxon>
        <taxon>Alphaproteobacteria</taxon>
        <taxon>Hyphomicrobiales</taxon>
        <taxon>Devosiaceae</taxon>
        <taxon>Pelagibacterium</taxon>
    </lineage>
</organism>
<proteinExistence type="predicted"/>